<dbReference type="InterPro" id="IPR000244">
    <property type="entry name" value="Ribosomal_bL9"/>
</dbReference>
<evidence type="ECO:0000259" key="10">
    <source>
        <dbReference type="PROSITE" id="PS00651"/>
    </source>
</evidence>
<dbReference type="PROSITE" id="PS00651">
    <property type="entry name" value="RIBOSOMAL_L9"/>
    <property type="match status" value="1"/>
</dbReference>
<dbReference type="SUPFAM" id="SSF55653">
    <property type="entry name" value="Ribosomal protein L9 C-domain"/>
    <property type="match status" value="1"/>
</dbReference>
<evidence type="ECO:0000256" key="7">
    <source>
        <dbReference type="ARBA" id="ARBA00035292"/>
    </source>
</evidence>
<accession>A0A1I1URM8</accession>
<evidence type="ECO:0000256" key="1">
    <source>
        <dbReference type="ARBA" id="ARBA00003058"/>
    </source>
</evidence>
<keyword evidence="6 8" id="KW-0687">Ribonucleoprotein</keyword>
<dbReference type="AlphaFoldDB" id="A0A1I1URM8"/>
<evidence type="ECO:0000256" key="4">
    <source>
        <dbReference type="ARBA" id="ARBA00022884"/>
    </source>
</evidence>
<dbReference type="NCBIfam" id="TIGR00158">
    <property type="entry name" value="L9"/>
    <property type="match status" value="1"/>
</dbReference>
<feature type="domain" description="Ribosomal protein L9" evidence="10">
    <location>
        <begin position="13"/>
        <end position="40"/>
    </location>
</feature>
<dbReference type="InterPro" id="IPR036791">
    <property type="entry name" value="Ribosomal_bL9_C_sf"/>
</dbReference>
<keyword evidence="3 8" id="KW-0699">rRNA-binding</keyword>
<evidence type="ECO:0000256" key="8">
    <source>
        <dbReference type="HAMAP-Rule" id="MF_00503"/>
    </source>
</evidence>
<keyword evidence="5 8" id="KW-0689">Ribosomal protein</keyword>
<dbReference type="EMBL" id="FOMR01000003">
    <property type="protein sequence ID" value="SFD70640.1"/>
    <property type="molecule type" value="Genomic_DNA"/>
</dbReference>
<dbReference type="GO" id="GO:1990904">
    <property type="term" value="C:ribonucleoprotein complex"/>
    <property type="evidence" value="ECO:0007669"/>
    <property type="project" value="UniProtKB-KW"/>
</dbReference>
<name>A0A1I1URM8_9BACI</name>
<protein>
    <recommendedName>
        <fullName evidence="7 8">Large ribosomal subunit protein bL9</fullName>
    </recommendedName>
</protein>
<comment type="similarity">
    <text evidence="2 8">Belongs to the bacterial ribosomal protein bL9 family.</text>
</comment>
<dbReference type="InterPro" id="IPR020594">
    <property type="entry name" value="Ribosomal_bL9_bac/chp"/>
</dbReference>
<dbReference type="InterPro" id="IPR036935">
    <property type="entry name" value="Ribosomal_bL9_N_sf"/>
</dbReference>
<sequence>MKVILTEDVKGQGKKGEVKNVSDGYARNYLLKNNLAEEATQGNMKKLEAKKKKEQQQAEEEKKEAELLKKELANTTVEIKAKSGDSGQLFGSITSKHIADTLKKDHNYKIDKRKIELDNPIRTLGYTDVPVKLHPEVTGTIKVHVEEK</sequence>
<dbReference type="STRING" id="640948.SAMN05216238_103232"/>
<proteinExistence type="inferred from homology"/>
<dbReference type="Gene3D" id="3.10.430.100">
    <property type="entry name" value="Ribosomal protein L9, C-terminal domain"/>
    <property type="match status" value="1"/>
</dbReference>
<feature type="region of interest" description="Disordered" evidence="9">
    <location>
        <begin position="40"/>
        <end position="63"/>
    </location>
</feature>
<evidence type="ECO:0000313" key="11">
    <source>
        <dbReference type="EMBL" id="SFD70640.1"/>
    </source>
</evidence>
<dbReference type="InterPro" id="IPR020070">
    <property type="entry name" value="Ribosomal_bL9_N"/>
</dbReference>
<comment type="function">
    <text evidence="1 8">Binds to the 23S rRNA.</text>
</comment>
<dbReference type="Gene3D" id="3.40.5.10">
    <property type="entry name" value="Ribosomal protein L9, N-terminal domain"/>
    <property type="match status" value="1"/>
</dbReference>
<dbReference type="Pfam" id="PF03948">
    <property type="entry name" value="Ribosomal_L9_C"/>
    <property type="match status" value="1"/>
</dbReference>
<dbReference type="InterPro" id="IPR020069">
    <property type="entry name" value="Ribosomal_bL9_C"/>
</dbReference>
<reference evidence="12" key="1">
    <citation type="submission" date="2016-10" db="EMBL/GenBank/DDBJ databases">
        <authorList>
            <person name="Varghese N."/>
            <person name="Submissions S."/>
        </authorList>
    </citation>
    <scope>NUCLEOTIDE SEQUENCE [LARGE SCALE GENOMIC DNA]</scope>
    <source>
        <strain evidence="12">DSM 22530</strain>
    </source>
</reference>
<evidence type="ECO:0000256" key="6">
    <source>
        <dbReference type="ARBA" id="ARBA00023274"/>
    </source>
</evidence>
<dbReference type="GO" id="GO:0005840">
    <property type="term" value="C:ribosome"/>
    <property type="evidence" value="ECO:0007669"/>
    <property type="project" value="UniProtKB-KW"/>
</dbReference>
<dbReference type="InterPro" id="IPR009027">
    <property type="entry name" value="Ribosomal_bL9/RNase_H1_N"/>
</dbReference>
<dbReference type="HAMAP" id="MF_00503">
    <property type="entry name" value="Ribosomal_bL9"/>
    <property type="match status" value="1"/>
</dbReference>
<evidence type="ECO:0000313" key="12">
    <source>
        <dbReference type="Proteomes" id="UP000199474"/>
    </source>
</evidence>
<feature type="compositionally biased region" description="Basic and acidic residues" evidence="9">
    <location>
        <begin position="54"/>
        <end position="63"/>
    </location>
</feature>
<dbReference type="GO" id="GO:0006412">
    <property type="term" value="P:translation"/>
    <property type="evidence" value="ECO:0007669"/>
    <property type="project" value="UniProtKB-UniRule"/>
</dbReference>
<dbReference type="Proteomes" id="UP000199474">
    <property type="component" value="Unassembled WGS sequence"/>
</dbReference>
<keyword evidence="4 8" id="KW-0694">RNA-binding</keyword>
<dbReference type="FunFam" id="3.40.5.10:FF:000002">
    <property type="entry name" value="50S ribosomal protein L9"/>
    <property type="match status" value="1"/>
</dbReference>
<evidence type="ECO:0000256" key="2">
    <source>
        <dbReference type="ARBA" id="ARBA00010605"/>
    </source>
</evidence>
<gene>
    <name evidence="8" type="primary">rplI</name>
    <name evidence="11" type="ORF">SAMN05216238_103232</name>
</gene>
<dbReference type="GO" id="GO:0019843">
    <property type="term" value="F:rRNA binding"/>
    <property type="evidence" value="ECO:0007669"/>
    <property type="project" value="UniProtKB-UniRule"/>
</dbReference>
<dbReference type="OrthoDB" id="9788336at2"/>
<dbReference type="FunFam" id="3.10.430.100:FF:000002">
    <property type="entry name" value="50S ribosomal protein L9"/>
    <property type="match status" value="1"/>
</dbReference>
<dbReference type="SUPFAM" id="SSF55658">
    <property type="entry name" value="L9 N-domain-like"/>
    <property type="match status" value="1"/>
</dbReference>
<dbReference type="PANTHER" id="PTHR21368">
    <property type="entry name" value="50S RIBOSOMAL PROTEIN L9"/>
    <property type="match status" value="1"/>
</dbReference>
<dbReference type="GO" id="GO:0003735">
    <property type="term" value="F:structural constituent of ribosome"/>
    <property type="evidence" value="ECO:0007669"/>
    <property type="project" value="InterPro"/>
</dbReference>
<keyword evidence="12" id="KW-1185">Reference proteome</keyword>
<evidence type="ECO:0000256" key="5">
    <source>
        <dbReference type="ARBA" id="ARBA00022980"/>
    </source>
</evidence>
<evidence type="ECO:0000256" key="9">
    <source>
        <dbReference type="SAM" id="MobiDB-lite"/>
    </source>
</evidence>
<evidence type="ECO:0000256" key="3">
    <source>
        <dbReference type="ARBA" id="ARBA00022730"/>
    </source>
</evidence>
<organism evidence="11 12">
    <name type="scientific">Lentibacillus persicus</name>
    <dbReference type="NCBI Taxonomy" id="640948"/>
    <lineage>
        <taxon>Bacteria</taxon>
        <taxon>Bacillati</taxon>
        <taxon>Bacillota</taxon>
        <taxon>Bacilli</taxon>
        <taxon>Bacillales</taxon>
        <taxon>Bacillaceae</taxon>
        <taxon>Lentibacillus</taxon>
    </lineage>
</organism>
<dbReference type="Pfam" id="PF01281">
    <property type="entry name" value="Ribosomal_L9_N"/>
    <property type="match status" value="1"/>
</dbReference>
<dbReference type="RefSeq" id="WP_090082815.1">
    <property type="nucleotide sequence ID" value="NZ_FOMR01000003.1"/>
</dbReference>